<dbReference type="AlphaFoldDB" id="A0A833WBS5"/>
<gene>
    <name evidence="1" type="ORF">GN244_ATG11389</name>
</gene>
<evidence type="ECO:0000313" key="1">
    <source>
        <dbReference type="EMBL" id="KAF4036678.1"/>
    </source>
</evidence>
<proteinExistence type="predicted"/>
<evidence type="ECO:0000313" key="2">
    <source>
        <dbReference type="Proteomes" id="UP000602510"/>
    </source>
</evidence>
<protein>
    <submittedName>
        <fullName evidence="1">Uncharacterized protein</fullName>
    </submittedName>
</protein>
<reference evidence="1" key="1">
    <citation type="submission" date="2020-04" db="EMBL/GenBank/DDBJ databases">
        <title>Hybrid Assembly of Korean Phytophthora infestans isolates.</title>
        <authorList>
            <person name="Prokchorchik M."/>
            <person name="Lee Y."/>
            <person name="Seo J."/>
            <person name="Cho J.-H."/>
            <person name="Park Y.-E."/>
            <person name="Jang D.-C."/>
            <person name="Im J.-S."/>
            <person name="Choi J.-G."/>
            <person name="Park H.-J."/>
            <person name="Lee G.-B."/>
            <person name="Lee Y.-G."/>
            <person name="Hong S.-Y."/>
            <person name="Cho K."/>
            <person name="Sohn K.H."/>
        </authorList>
    </citation>
    <scope>NUCLEOTIDE SEQUENCE</scope>
    <source>
        <strain evidence="1">KR_1_A1</strain>
    </source>
</reference>
<dbReference type="Proteomes" id="UP000602510">
    <property type="component" value="Unassembled WGS sequence"/>
</dbReference>
<organism evidence="1 2">
    <name type="scientific">Phytophthora infestans</name>
    <name type="common">Potato late blight agent</name>
    <name type="synonym">Botrytis infestans</name>
    <dbReference type="NCBI Taxonomy" id="4787"/>
    <lineage>
        <taxon>Eukaryota</taxon>
        <taxon>Sar</taxon>
        <taxon>Stramenopiles</taxon>
        <taxon>Oomycota</taxon>
        <taxon>Peronosporomycetes</taxon>
        <taxon>Peronosporales</taxon>
        <taxon>Peronosporaceae</taxon>
        <taxon>Phytophthora</taxon>
    </lineage>
</organism>
<dbReference type="EMBL" id="WSZM01000264">
    <property type="protein sequence ID" value="KAF4036678.1"/>
    <property type="molecule type" value="Genomic_DNA"/>
</dbReference>
<name>A0A833WBS5_PHYIN</name>
<sequence>MHLLATAEGYIIVSDSAWSSQDKQILGGRRNIPSLAFSAAHAAAKSIISGKVKHNTNGDAALESLIAGAIVLASRREKYRGVLLPAFLGRLLYELGVGKDIDTEVKLPSNHAKNSSTVSYLSSPITELPTTILEMWQDSGAHFASL</sequence>
<comment type="caution">
    <text evidence="1">The sequence shown here is derived from an EMBL/GenBank/DDBJ whole genome shotgun (WGS) entry which is preliminary data.</text>
</comment>
<keyword evidence="2" id="KW-1185">Reference proteome</keyword>
<accession>A0A833WBS5</accession>